<dbReference type="AlphaFoldDB" id="A0AAN8ZW90"/>
<evidence type="ECO:0000256" key="1">
    <source>
        <dbReference type="ARBA" id="ARBA00004141"/>
    </source>
</evidence>
<dbReference type="GO" id="GO:0042626">
    <property type="term" value="F:ATPase-coupled transmembrane transporter activity"/>
    <property type="evidence" value="ECO:0007669"/>
    <property type="project" value="TreeGrafter"/>
</dbReference>
<evidence type="ECO:0000256" key="4">
    <source>
        <dbReference type="ARBA" id="ARBA00022989"/>
    </source>
</evidence>
<proteinExistence type="predicted"/>
<comment type="subcellular location">
    <subcellularLocation>
        <location evidence="1">Membrane</location>
        <topology evidence="1">Multi-pass membrane protein</topology>
    </subcellularLocation>
</comment>
<dbReference type="EMBL" id="JAXCGZ010019408">
    <property type="protein sequence ID" value="KAK7066128.1"/>
    <property type="molecule type" value="Genomic_DNA"/>
</dbReference>
<evidence type="ECO:0000313" key="7">
    <source>
        <dbReference type="Proteomes" id="UP001381693"/>
    </source>
</evidence>
<sequence>MGKKYTVAERVERVNEVMTELSLNKCADTLIGIPGRLKGISGGETKRLAFACEVSELEN</sequence>
<reference evidence="6 7" key="1">
    <citation type="submission" date="2023-11" db="EMBL/GenBank/DDBJ databases">
        <title>Halocaridina rubra genome assembly.</title>
        <authorList>
            <person name="Smith C."/>
        </authorList>
    </citation>
    <scope>NUCLEOTIDE SEQUENCE [LARGE SCALE GENOMIC DNA]</scope>
    <source>
        <strain evidence="6">EP-1</strain>
        <tissue evidence="6">Whole</tissue>
    </source>
</reference>
<dbReference type="PANTHER" id="PTHR48041">
    <property type="entry name" value="ABC TRANSPORTER G FAMILY MEMBER 28"/>
    <property type="match status" value="1"/>
</dbReference>
<organism evidence="6 7">
    <name type="scientific">Halocaridina rubra</name>
    <name type="common">Hawaiian red shrimp</name>
    <dbReference type="NCBI Taxonomy" id="373956"/>
    <lineage>
        <taxon>Eukaryota</taxon>
        <taxon>Metazoa</taxon>
        <taxon>Ecdysozoa</taxon>
        <taxon>Arthropoda</taxon>
        <taxon>Crustacea</taxon>
        <taxon>Multicrustacea</taxon>
        <taxon>Malacostraca</taxon>
        <taxon>Eumalacostraca</taxon>
        <taxon>Eucarida</taxon>
        <taxon>Decapoda</taxon>
        <taxon>Pleocyemata</taxon>
        <taxon>Caridea</taxon>
        <taxon>Atyoidea</taxon>
        <taxon>Atyidae</taxon>
        <taxon>Halocaridina</taxon>
    </lineage>
</organism>
<gene>
    <name evidence="6" type="primary">wht-7_8</name>
    <name evidence="6" type="ORF">SK128_015209</name>
</gene>
<evidence type="ECO:0000256" key="3">
    <source>
        <dbReference type="ARBA" id="ARBA00022692"/>
    </source>
</evidence>
<protein>
    <submittedName>
        <fullName evidence="6">ATPase activity protein</fullName>
    </submittedName>
</protein>
<keyword evidence="3" id="KW-0812">Transmembrane</keyword>
<name>A0AAN8ZW90_HALRR</name>
<comment type="caution">
    <text evidence="6">The sequence shown here is derived from an EMBL/GenBank/DDBJ whole genome shotgun (WGS) entry which is preliminary data.</text>
</comment>
<accession>A0AAN8ZW90</accession>
<dbReference type="PANTHER" id="PTHR48041:SF139">
    <property type="entry name" value="PROTEIN SCARLET"/>
    <property type="match status" value="1"/>
</dbReference>
<keyword evidence="4" id="KW-1133">Transmembrane helix</keyword>
<keyword evidence="5" id="KW-0472">Membrane</keyword>
<evidence type="ECO:0000256" key="5">
    <source>
        <dbReference type="ARBA" id="ARBA00023136"/>
    </source>
</evidence>
<dbReference type="Proteomes" id="UP001381693">
    <property type="component" value="Unassembled WGS sequence"/>
</dbReference>
<dbReference type="InterPro" id="IPR050352">
    <property type="entry name" value="ABCG_transporters"/>
</dbReference>
<evidence type="ECO:0000256" key="2">
    <source>
        <dbReference type="ARBA" id="ARBA00022448"/>
    </source>
</evidence>
<keyword evidence="2" id="KW-0813">Transport</keyword>
<evidence type="ECO:0000313" key="6">
    <source>
        <dbReference type="EMBL" id="KAK7066128.1"/>
    </source>
</evidence>
<dbReference type="GO" id="GO:0005886">
    <property type="term" value="C:plasma membrane"/>
    <property type="evidence" value="ECO:0007669"/>
    <property type="project" value="TreeGrafter"/>
</dbReference>
<keyword evidence="7" id="KW-1185">Reference proteome</keyword>